<accession>A0A117I8Q1</accession>
<dbReference type="InterPro" id="IPR013520">
    <property type="entry name" value="Ribonucl_H"/>
</dbReference>
<dbReference type="InterPro" id="IPR012337">
    <property type="entry name" value="RNaseH-like_sf"/>
</dbReference>
<dbReference type="EMBL" id="BCSY01000014">
    <property type="protein sequence ID" value="GAS93540.1"/>
    <property type="molecule type" value="Genomic_DNA"/>
</dbReference>
<feature type="domain" description="Exonuclease" evidence="1">
    <location>
        <begin position="9"/>
        <end position="102"/>
    </location>
</feature>
<reference evidence="3" key="2">
    <citation type="submission" date="2016-02" db="EMBL/GenBank/DDBJ databases">
        <title>Draft genome sequence of five rapidly growing Mycobacterium species.</title>
        <authorList>
            <person name="Katahira K."/>
            <person name="Gotou Y."/>
            <person name="Iida K."/>
            <person name="Ogura Y."/>
            <person name="Hayashi T."/>
        </authorList>
    </citation>
    <scope>NUCLEOTIDE SEQUENCE [LARGE SCALE GENOMIC DNA]</scope>
    <source>
        <strain evidence="3">JCM15298</strain>
    </source>
</reference>
<gene>
    <name evidence="2" type="ORF">RMCC_0506</name>
</gene>
<dbReference type="GO" id="GO:0004527">
    <property type="term" value="F:exonuclease activity"/>
    <property type="evidence" value="ECO:0007669"/>
    <property type="project" value="UniProtKB-ARBA"/>
</dbReference>
<feature type="non-terminal residue" evidence="2">
    <location>
        <position position="175"/>
    </location>
</feature>
<evidence type="ECO:0000313" key="2">
    <source>
        <dbReference type="EMBL" id="GAS93540.1"/>
    </source>
</evidence>
<evidence type="ECO:0000313" key="3">
    <source>
        <dbReference type="Proteomes" id="UP000069443"/>
    </source>
</evidence>
<sequence length="175" mass="18995">MTDGLDLWIVDTETTGLDEHIHVPIEVAAVNYHTGEVISFVPYVSPEDLAAADPKAMALNRYAERDLASQALGPYETAARYESLFRALQGQRLGGANPRFDAVMLCSGYGRAIPRSIHSAVPEDGEQFPLVPESWHHRLPAVESYVAGALGLEPWDVPSLAQAGQLLSVDRSPDS</sequence>
<name>A0A117I8Q1_MYCCR</name>
<dbReference type="Gene3D" id="3.30.420.10">
    <property type="entry name" value="Ribonuclease H-like superfamily/Ribonuclease H"/>
    <property type="match status" value="1"/>
</dbReference>
<evidence type="ECO:0000259" key="1">
    <source>
        <dbReference type="Pfam" id="PF00929"/>
    </source>
</evidence>
<dbReference type="Proteomes" id="UP000069443">
    <property type="component" value="Unassembled WGS sequence"/>
</dbReference>
<dbReference type="AlphaFoldDB" id="A0A117I8Q1"/>
<dbReference type="Pfam" id="PF00929">
    <property type="entry name" value="RNase_T"/>
    <property type="match status" value="1"/>
</dbReference>
<reference evidence="3" key="1">
    <citation type="journal article" date="2016" name="Genome Announc.">
        <title>Draft Genome Sequences of Five Rapidly Growing Mycobacterium Species, M. thermoresistibile, M. fortuitum subsp. acetamidolyticum, M. canariasense, M. brisbanense, and M. novocastrense.</title>
        <authorList>
            <person name="Katahira K."/>
            <person name="Ogura Y."/>
            <person name="Gotoh Y."/>
            <person name="Hayashi T."/>
        </authorList>
    </citation>
    <scope>NUCLEOTIDE SEQUENCE [LARGE SCALE GENOMIC DNA]</scope>
    <source>
        <strain evidence="3">JCM15298</strain>
    </source>
</reference>
<organism evidence="2 3">
    <name type="scientific">Mycolicibacterium canariasense</name>
    <name type="common">Mycobacterium canariasense</name>
    <dbReference type="NCBI Taxonomy" id="228230"/>
    <lineage>
        <taxon>Bacteria</taxon>
        <taxon>Bacillati</taxon>
        <taxon>Actinomycetota</taxon>
        <taxon>Actinomycetes</taxon>
        <taxon>Mycobacteriales</taxon>
        <taxon>Mycobacteriaceae</taxon>
        <taxon>Mycolicibacterium</taxon>
    </lineage>
</organism>
<keyword evidence="3" id="KW-1185">Reference proteome</keyword>
<dbReference type="GO" id="GO:0003676">
    <property type="term" value="F:nucleic acid binding"/>
    <property type="evidence" value="ECO:0007669"/>
    <property type="project" value="InterPro"/>
</dbReference>
<dbReference type="RefSeq" id="WP_062654944.1">
    <property type="nucleotide sequence ID" value="NZ_BCSY01000014.1"/>
</dbReference>
<proteinExistence type="predicted"/>
<comment type="caution">
    <text evidence="2">The sequence shown here is derived from an EMBL/GenBank/DDBJ whole genome shotgun (WGS) entry which is preliminary data.</text>
</comment>
<protein>
    <recommendedName>
        <fullName evidence="1">Exonuclease domain-containing protein</fullName>
    </recommendedName>
</protein>
<dbReference type="SUPFAM" id="SSF53098">
    <property type="entry name" value="Ribonuclease H-like"/>
    <property type="match status" value="1"/>
</dbReference>
<dbReference type="InterPro" id="IPR036397">
    <property type="entry name" value="RNaseH_sf"/>
</dbReference>